<evidence type="ECO:0000313" key="7">
    <source>
        <dbReference type="Proteomes" id="UP000824088"/>
    </source>
</evidence>
<dbReference type="Pfam" id="PF00440">
    <property type="entry name" value="TetR_N"/>
    <property type="match status" value="1"/>
</dbReference>
<dbReference type="PANTHER" id="PTHR47506:SF1">
    <property type="entry name" value="HTH-TYPE TRANSCRIPTIONAL REGULATOR YJDC"/>
    <property type="match status" value="1"/>
</dbReference>
<dbReference type="EMBL" id="DVMN01000028">
    <property type="protein sequence ID" value="HIU20908.1"/>
    <property type="molecule type" value="Genomic_DNA"/>
</dbReference>
<dbReference type="InterPro" id="IPR009057">
    <property type="entry name" value="Homeodomain-like_sf"/>
</dbReference>
<protein>
    <submittedName>
        <fullName evidence="6">TetR family transcriptional regulator</fullName>
    </submittedName>
</protein>
<feature type="DNA-binding region" description="H-T-H motif" evidence="4">
    <location>
        <begin position="33"/>
        <end position="52"/>
    </location>
</feature>
<feature type="domain" description="HTH tetR-type" evidence="5">
    <location>
        <begin position="10"/>
        <end position="70"/>
    </location>
</feature>
<feature type="non-terminal residue" evidence="6">
    <location>
        <position position="131"/>
    </location>
</feature>
<evidence type="ECO:0000256" key="4">
    <source>
        <dbReference type="PROSITE-ProRule" id="PRU00335"/>
    </source>
</evidence>
<gene>
    <name evidence="6" type="ORF">IAD51_01525</name>
</gene>
<reference evidence="6" key="2">
    <citation type="journal article" date="2021" name="PeerJ">
        <title>Extensive microbial diversity within the chicken gut microbiome revealed by metagenomics and culture.</title>
        <authorList>
            <person name="Gilroy R."/>
            <person name="Ravi A."/>
            <person name="Getino M."/>
            <person name="Pursley I."/>
            <person name="Horton D.L."/>
            <person name="Alikhan N.F."/>
            <person name="Baker D."/>
            <person name="Gharbi K."/>
            <person name="Hall N."/>
            <person name="Watson M."/>
            <person name="Adriaenssens E.M."/>
            <person name="Foster-Nyarko E."/>
            <person name="Jarju S."/>
            <person name="Secka A."/>
            <person name="Antonio M."/>
            <person name="Oren A."/>
            <person name="Chaudhuri R.R."/>
            <person name="La Ragione R."/>
            <person name="Hildebrand F."/>
            <person name="Pallen M.J."/>
        </authorList>
    </citation>
    <scope>NUCLEOTIDE SEQUENCE</scope>
    <source>
        <strain evidence="6">1063</strain>
    </source>
</reference>
<accession>A0A9D1HQR7</accession>
<dbReference type="SUPFAM" id="SSF46689">
    <property type="entry name" value="Homeodomain-like"/>
    <property type="match status" value="1"/>
</dbReference>
<dbReference type="PROSITE" id="PS50977">
    <property type="entry name" value="HTH_TETR_2"/>
    <property type="match status" value="1"/>
</dbReference>
<evidence type="ECO:0000259" key="5">
    <source>
        <dbReference type="PROSITE" id="PS50977"/>
    </source>
</evidence>
<proteinExistence type="predicted"/>
<name>A0A9D1HQR7_9FIRM</name>
<dbReference type="InterPro" id="IPR001647">
    <property type="entry name" value="HTH_TetR"/>
</dbReference>
<dbReference type="Gene3D" id="1.10.357.10">
    <property type="entry name" value="Tetracycline Repressor, domain 2"/>
    <property type="match status" value="1"/>
</dbReference>
<reference evidence="6" key="1">
    <citation type="submission" date="2020-10" db="EMBL/GenBank/DDBJ databases">
        <authorList>
            <person name="Gilroy R."/>
        </authorList>
    </citation>
    <scope>NUCLEOTIDE SEQUENCE</scope>
    <source>
        <strain evidence="6">1063</strain>
    </source>
</reference>
<dbReference type="GO" id="GO:0003677">
    <property type="term" value="F:DNA binding"/>
    <property type="evidence" value="ECO:0007669"/>
    <property type="project" value="UniProtKB-UniRule"/>
</dbReference>
<comment type="caution">
    <text evidence="6">The sequence shown here is derived from an EMBL/GenBank/DDBJ whole genome shotgun (WGS) entry which is preliminary data.</text>
</comment>
<organism evidence="6 7">
    <name type="scientific">Candidatus Limadaptatus stercorigallinarum</name>
    <dbReference type="NCBI Taxonomy" id="2840845"/>
    <lineage>
        <taxon>Bacteria</taxon>
        <taxon>Bacillati</taxon>
        <taxon>Bacillota</taxon>
        <taxon>Clostridia</taxon>
        <taxon>Eubacteriales</taxon>
        <taxon>Candidatus Limadaptatus</taxon>
    </lineage>
</organism>
<keyword evidence="3" id="KW-0804">Transcription</keyword>
<evidence type="ECO:0000313" key="6">
    <source>
        <dbReference type="EMBL" id="HIU20908.1"/>
    </source>
</evidence>
<evidence type="ECO:0000256" key="2">
    <source>
        <dbReference type="ARBA" id="ARBA00023125"/>
    </source>
</evidence>
<dbReference type="AlphaFoldDB" id="A0A9D1HQR7"/>
<evidence type="ECO:0000256" key="1">
    <source>
        <dbReference type="ARBA" id="ARBA00023015"/>
    </source>
</evidence>
<keyword evidence="1" id="KW-0805">Transcription regulation</keyword>
<sequence length="131" mass="15186">MPKGSKELENQRREEIVDACERLYAVRSFKDITIKDIGGETSFTRTSIYNYFVNKEEIFLALFAREYMRWGDALQEAAERGGSGAEEFADVVAASLAERPFMLKLLAMNMYDMEDSSRQERLVEFKRAYAR</sequence>
<dbReference type="Proteomes" id="UP000824088">
    <property type="component" value="Unassembled WGS sequence"/>
</dbReference>
<evidence type="ECO:0000256" key="3">
    <source>
        <dbReference type="ARBA" id="ARBA00023163"/>
    </source>
</evidence>
<keyword evidence="2 4" id="KW-0238">DNA-binding</keyword>
<dbReference type="PANTHER" id="PTHR47506">
    <property type="entry name" value="TRANSCRIPTIONAL REGULATORY PROTEIN"/>
    <property type="match status" value="1"/>
</dbReference>